<dbReference type="Proteomes" id="UP000197058">
    <property type="component" value="Chromosome"/>
</dbReference>
<dbReference type="InterPro" id="IPR036663">
    <property type="entry name" value="Fumarylacetoacetase_C_sf"/>
</dbReference>
<evidence type="ECO:0000313" key="3">
    <source>
        <dbReference type="Proteomes" id="UP000197058"/>
    </source>
</evidence>
<evidence type="ECO:0000313" key="1">
    <source>
        <dbReference type="EMBL" id="ASE35164.1"/>
    </source>
</evidence>
<proteinExistence type="predicted"/>
<gene>
    <name evidence="1" type="ORF">CEP64_11300</name>
    <name evidence="2" type="ORF">NQ032_00395</name>
</gene>
<name>A0AAI8DK31_MAMSC</name>
<reference evidence="1" key="2">
    <citation type="submission" date="2017-12" db="EMBL/GenBank/DDBJ databases">
        <title>FDA dAtabase for Regulatory Grade micrObial Sequences (FDA-ARGOS): Supporting development and validation of Infectious Disease Dx tests.</title>
        <authorList>
            <person name="Campos J."/>
            <person name="Goldberg B."/>
            <person name="Tallon L."/>
            <person name="Sadzewicz L."/>
            <person name="Sengamalay N."/>
            <person name="Ott S."/>
            <person name="Godinez A."/>
            <person name="Nagaraj S."/>
            <person name="Vavikolanu K."/>
            <person name="Vyas G."/>
            <person name="Nadendla S."/>
            <person name="Aluvathingal J."/>
            <person name="Geyer C."/>
            <person name="Nandy P."/>
            <person name="Hobson J."/>
            <person name="Sichtig H."/>
        </authorList>
    </citation>
    <scope>NUCLEOTIDE SEQUENCE</scope>
    <source>
        <strain evidence="1">FDAARGOS_285</strain>
    </source>
</reference>
<dbReference type="KEGG" id="sscu:CEP64_11300"/>
<protein>
    <submittedName>
        <fullName evidence="1">Hydratase</fullName>
    </submittedName>
</protein>
<accession>A0AAI8DK31</accession>
<dbReference type="GO" id="GO:0008684">
    <property type="term" value="F:2-oxopent-4-enoate hydratase activity"/>
    <property type="evidence" value="ECO:0007669"/>
    <property type="project" value="TreeGrafter"/>
</dbReference>
<reference evidence="3" key="1">
    <citation type="submission" date="2017-06" db="EMBL/GenBank/DDBJ databases">
        <title>FDA dAtabase for Regulatory Grade micrObial Sequences (FDA-ARGOS): Supporting development and validation of Infectious Disease Dx tests.</title>
        <authorList>
            <person name="Goldberg B."/>
            <person name="Campos J."/>
            <person name="Tallon L."/>
            <person name="Sadzewicz L."/>
            <person name="Sengamalay N."/>
            <person name="Ott S."/>
            <person name="Godinez A."/>
            <person name="Nagaraj S."/>
            <person name="Vavikolanu K."/>
            <person name="Nadendla S."/>
            <person name="George J."/>
            <person name="Geyer C."/>
            <person name="Sichtig H."/>
        </authorList>
    </citation>
    <scope>NUCLEOTIDE SEQUENCE [LARGE SCALE GENOMIC DNA]</scope>
    <source>
        <strain evidence="3">FDAARGOS_285</strain>
    </source>
</reference>
<sequence length="253" mass="28442">MEQSLNKWISQFYEAYENQSIIPNGVLPSNITEHAAYDIQEGVLQRKEETEIHKGYKISLTSQETRDIFSSTTPLYGAMGETTILDKHIYLNDLNEPLAELELVFIVQEELTEEDSLEDIMNKCLIAPGVEIPDSRFSNWFPNLSVTEIIADSAVSGGVVYGEPKKLSYEDIDNIKGTLYLDGKELASGFSTEVEGHPAKAVKWLINEIKEYNRSLTPGMFISSGTFILPKPLTQGEYKAVYENVGEIEFIVE</sequence>
<dbReference type="InterPro" id="IPR050772">
    <property type="entry name" value="Hydratase-Decarb/MhpD_sf"/>
</dbReference>
<dbReference type="EMBL" id="CP022046">
    <property type="protein sequence ID" value="ASE35164.1"/>
    <property type="molecule type" value="Genomic_DNA"/>
</dbReference>
<evidence type="ECO:0000313" key="2">
    <source>
        <dbReference type="EMBL" id="MCQ9302072.1"/>
    </source>
</evidence>
<dbReference type="PANTHER" id="PTHR30143:SF0">
    <property type="entry name" value="2-KETO-4-PENTENOATE HYDRATASE"/>
    <property type="match status" value="1"/>
</dbReference>
<dbReference type="SUPFAM" id="SSF56529">
    <property type="entry name" value="FAH"/>
    <property type="match status" value="1"/>
</dbReference>
<dbReference type="Proteomes" id="UP001204068">
    <property type="component" value="Unassembled WGS sequence"/>
</dbReference>
<dbReference type="RefSeq" id="WP_025904912.1">
    <property type="nucleotide sequence ID" value="NZ_CAJVGN010000001.1"/>
</dbReference>
<dbReference type="EMBL" id="JANILD010000001">
    <property type="protein sequence ID" value="MCQ9302072.1"/>
    <property type="molecule type" value="Genomic_DNA"/>
</dbReference>
<dbReference type="Gene3D" id="3.90.850.10">
    <property type="entry name" value="Fumarylacetoacetase-like, C-terminal domain"/>
    <property type="match status" value="1"/>
</dbReference>
<dbReference type="PANTHER" id="PTHR30143">
    <property type="entry name" value="ACID HYDRATASE"/>
    <property type="match status" value="1"/>
</dbReference>
<dbReference type="AlphaFoldDB" id="A0AAI8DK31"/>
<reference evidence="2" key="3">
    <citation type="submission" date="2022-07" db="EMBL/GenBank/DDBJ databases">
        <title>Bacterial species isolated from the porcine tonsil microbiota.</title>
        <authorList>
            <person name="Oliveira I.M.F."/>
        </authorList>
    </citation>
    <scope>NUCLEOTIDE SEQUENCE</scope>
    <source>
        <strain evidence="2">8QC2O2</strain>
    </source>
</reference>
<dbReference type="GO" id="GO:0005737">
    <property type="term" value="C:cytoplasm"/>
    <property type="evidence" value="ECO:0007669"/>
    <property type="project" value="TreeGrafter"/>
</dbReference>
<organism evidence="1 3">
    <name type="scientific">Mammaliicoccus sciuri</name>
    <name type="common">Staphylococcus sciuri</name>
    <dbReference type="NCBI Taxonomy" id="1296"/>
    <lineage>
        <taxon>Bacteria</taxon>
        <taxon>Bacillati</taxon>
        <taxon>Bacillota</taxon>
        <taxon>Bacilli</taxon>
        <taxon>Bacillales</taxon>
        <taxon>Staphylococcaceae</taxon>
        <taxon>Mammaliicoccus</taxon>
    </lineage>
</organism>